<keyword evidence="4" id="KW-1185">Reference proteome</keyword>
<dbReference type="OrthoDB" id="4138492at2759"/>
<evidence type="ECO:0000256" key="1">
    <source>
        <dbReference type="ARBA" id="ARBA00022801"/>
    </source>
</evidence>
<keyword evidence="2" id="KW-0732">Signal</keyword>
<dbReference type="Pfam" id="PF07470">
    <property type="entry name" value="Glyco_hydro_88"/>
    <property type="match status" value="1"/>
</dbReference>
<dbReference type="Proteomes" id="UP001049176">
    <property type="component" value="Chromosome 9"/>
</dbReference>
<organism evidence="3 4">
    <name type="scientific">Marasmius oreades</name>
    <name type="common">fairy-ring Marasmius</name>
    <dbReference type="NCBI Taxonomy" id="181124"/>
    <lineage>
        <taxon>Eukaryota</taxon>
        <taxon>Fungi</taxon>
        <taxon>Dikarya</taxon>
        <taxon>Basidiomycota</taxon>
        <taxon>Agaricomycotina</taxon>
        <taxon>Agaricomycetes</taxon>
        <taxon>Agaricomycetidae</taxon>
        <taxon>Agaricales</taxon>
        <taxon>Marasmiineae</taxon>
        <taxon>Marasmiaceae</taxon>
        <taxon>Marasmius</taxon>
    </lineage>
</organism>
<proteinExistence type="predicted"/>
<accession>A0A9P7RQ58</accession>
<dbReference type="InterPro" id="IPR012341">
    <property type="entry name" value="6hp_glycosidase-like_sf"/>
</dbReference>
<evidence type="ECO:0000313" key="3">
    <source>
        <dbReference type="EMBL" id="KAG7087265.1"/>
    </source>
</evidence>
<evidence type="ECO:0000313" key="4">
    <source>
        <dbReference type="Proteomes" id="UP001049176"/>
    </source>
</evidence>
<feature type="signal peptide" evidence="2">
    <location>
        <begin position="1"/>
        <end position="23"/>
    </location>
</feature>
<dbReference type="Gene3D" id="1.50.10.10">
    <property type="match status" value="1"/>
</dbReference>
<dbReference type="GeneID" id="66082319"/>
<evidence type="ECO:0008006" key="5">
    <source>
        <dbReference type="Google" id="ProtNLM"/>
    </source>
</evidence>
<dbReference type="RefSeq" id="XP_043003736.1">
    <property type="nucleotide sequence ID" value="XM_043158389.1"/>
</dbReference>
<dbReference type="AlphaFoldDB" id="A0A9P7RQ58"/>
<dbReference type="InterPro" id="IPR008928">
    <property type="entry name" value="6-hairpin_glycosidase_sf"/>
</dbReference>
<keyword evidence="1" id="KW-0378">Hydrolase</keyword>
<dbReference type="PANTHER" id="PTHR41814:SF1">
    <property type="entry name" value="CELLULASE"/>
    <property type="match status" value="1"/>
</dbReference>
<dbReference type="EMBL" id="CM032189">
    <property type="protein sequence ID" value="KAG7087265.1"/>
    <property type="molecule type" value="Genomic_DNA"/>
</dbReference>
<sequence length="405" mass="44897">MLSSVLLRASVLVLGLLPQTVITAPVTDKTEILISKVKARLAEMDLLSWEIGTYTQALLELDAPEYSTLTAKSLPLPRHISPSIQPVLQIVKNVIAQNRNTSIEGPQPIMPDGSAGDPASIGPAVLLAEWTKQSDDSVPYLQVAEDEINYLFSDAVPKTTDGAISHRVAQLQLWNDNMYMLPPFFAQYGVQTQNVTMIEAAYKQISTYRSYCLDLLDGGLWKHVVLGGSETPIDLKHWATGLGWVTAGLLRVWSTVAKSEFADQFAQQQNDLMEWVKDIHEAVWPFLPAETHVFTNYVDIPAGTTNDSFPDAASGTLLAATAYRLSVLTDEHKYVAQAEKIRKTLFTPLKNGTYLHFSEDGWLQPVVDPHWYSRAGEKSAEGQAFVLMMHAAHRDWVNAGRKGDY</sequence>
<feature type="chain" id="PRO_5040463594" description="Glycosyl hydrolase family 88" evidence="2">
    <location>
        <begin position="24"/>
        <end position="405"/>
    </location>
</feature>
<name>A0A9P7RQ58_9AGAR</name>
<dbReference type="KEGG" id="more:E1B28_013244"/>
<gene>
    <name evidence="3" type="ORF">E1B28_013244</name>
</gene>
<protein>
    <recommendedName>
        <fullName evidence="5">Glycosyl hydrolase family 88</fullName>
    </recommendedName>
</protein>
<dbReference type="SUPFAM" id="SSF48208">
    <property type="entry name" value="Six-hairpin glycosidases"/>
    <property type="match status" value="1"/>
</dbReference>
<dbReference type="GO" id="GO:0005975">
    <property type="term" value="P:carbohydrate metabolic process"/>
    <property type="evidence" value="ECO:0007669"/>
    <property type="project" value="InterPro"/>
</dbReference>
<dbReference type="GO" id="GO:0016787">
    <property type="term" value="F:hydrolase activity"/>
    <property type="evidence" value="ECO:0007669"/>
    <property type="project" value="UniProtKB-KW"/>
</dbReference>
<evidence type="ECO:0000256" key="2">
    <source>
        <dbReference type="SAM" id="SignalP"/>
    </source>
</evidence>
<dbReference type="PANTHER" id="PTHR41814">
    <property type="entry name" value="EXPRESSED PROTEIN"/>
    <property type="match status" value="1"/>
</dbReference>
<comment type="caution">
    <text evidence="3">The sequence shown here is derived from an EMBL/GenBank/DDBJ whole genome shotgun (WGS) entry which is preliminary data.</text>
</comment>
<dbReference type="InterPro" id="IPR010905">
    <property type="entry name" value="Glyco_hydro_88"/>
</dbReference>
<reference evidence="3" key="1">
    <citation type="journal article" date="2021" name="Genome Biol. Evol.">
        <title>The assembled and annotated genome of the fairy-ring fungus Marasmius oreades.</title>
        <authorList>
            <person name="Hiltunen M."/>
            <person name="Ament-Velasquez S.L."/>
            <person name="Johannesson H."/>
        </authorList>
    </citation>
    <scope>NUCLEOTIDE SEQUENCE</scope>
    <source>
        <strain evidence="3">03SP1</strain>
    </source>
</reference>